<evidence type="ECO:0000256" key="9">
    <source>
        <dbReference type="ARBA" id="ARBA00023136"/>
    </source>
</evidence>
<dbReference type="Gene3D" id="1.10.287.820">
    <property type="entry name" value="Acid-sensing ion channel domain"/>
    <property type="match status" value="1"/>
</dbReference>
<feature type="transmembrane region" description="Helical" evidence="13">
    <location>
        <begin position="467"/>
        <end position="493"/>
    </location>
</feature>
<dbReference type="InterPro" id="IPR001873">
    <property type="entry name" value="ENaC"/>
</dbReference>
<accession>A0A9N9WN10</accession>
<evidence type="ECO:0000256" key="11">
    <source>
        <dbReference type="ARBA" id="ARBA00023303"/>
    </source>
</evidence>
<dbReference type="PANTHER" id="PTHR11690:SF288">
    <property type="entry name" value="AMILORIDE-SENSITIVE NA+ CHANNEL-RELATED"/>
    <property type="match status" value="1"/>
</dbReference>
<keyword evidence="7" id="KW-0915">Sodium</keyword>
<dbReference type="AlphaFoldDB" id="A0A9N9WN10"/>
<sequence>MDGRYSLMSITKHETSKILKFSWIIVLCASFFGLCFYVKGCYEKLTTNPEILVNEKHIPSFDIPFPAITICSPLNIKMEYSNLSIIREDVKQNKILSSEAETMLARSAHVCQTDFLHFEKISSNKSYNEDILNTLNAQSYQINDEFVKCAVDEIPHKCENVFIQSMTEYGYCYTFNMVGYNSMFQGNLASEYDIYKRKKIAKTWSKTTDLEFHDDDEDAEDLTFSIDEGYLKESYDIQPLRAAKLQSLMFALKIKKIDVPNICEYHPLTYFVYLHLPVNIPSHMSHFTVAQLNTYKISQISAAMKTLDESMKDFSPEKRRCYFENERKLQFFKTYSKRKCEFECMRNFTLTQCGCVKLSLLRTDEDKLCDARSLACYKAISKSWPNSYYKNRKIKRDVIDFPCYCLPQCTQIKYEIVNEHTRDIKLSDFNSSDEFIYTKMSIIFIDSEIIETTNYVTYRVQNFISDIGGLAGLFLGFSLLSLFEIILGIMSLCKKMLRRLRRKKNDRIGSIQKLRIPQEILKSRPRIRIVDEKSINQDQKLKKSEIELKYDRYIYNKW</sequence>
<comment type="subcellular location">
    <subcellularLocation>
        <location evidence="1">Membrane</location>
        <topology evidence="1">Multi-pass membrane protein</topology>
    </subcellularLocation>
</comment>
<evidence type="ECO:0000256" key="2">
    <source>
        <dbReference type="ARBA" id="ARBA00007193"/>
    </source>
</evidence>
<keyword evidence="9 13" id="KW-0472">Membrane</keyword>
<dbReference type="GO" id="GO:0005886">
    <property type="term" value="C:plasma membrane"/>
    <property type="evidence" value="ECO:0007669"/>
    <property type="project" value="TreeGrafter"/>
</dbReference>
<gene>
    <name evidence="14" type="ORF">CHIRRI_LOCUS5001</name>
</gene>
<evidence type="ECO:0000313" key="15">
    <source>
        <dbReference type="Proteomes" id="UP001153620"/>
    </source>
</evidence>
<dbReference type="EMBL" id="OU895878">
    <property type="protein sequence ID" value="CAG9802085.1"/>
    <property type="molecule type" value="Genomic_DNA"/>
</dbReference>
<keyword evidence="5 12" id="KW-0812">Transmembrane</keyword>
<evidence type="ECO:0000256" key="3">
    <source>
        <dbReference type="ARBA" id="ARBA00022448"/>
    </source>
</evidence>
<dbReference type="GO" id="GO:0015280">
    <property type="term" value="F:ligand-gated sodium channel activity"/>
    <property type="evidence" value="ECO:0007669"/>
    <property type="project" value="TreeGrafter"/>
</dbReference>
<keyword evidence="10 12" id="KW-0739">Sodium transport</keyword>
<dbReference type="Gene3D" id="1.10.287.770">
    <property type="entry name" value="YojJ-like"/>
    <property type="match status" value="1"/>
</dbReference>
<protein>
    <submittedName>
        <fullName evidence="14">Uncharacterized protein</fullName>
    </submittedName>
</protein>
<evidence type="ECO:0000256" key="1">
    <source>
        <dbReference type="ARBA" id="ARBA00004141"/>
    </source>
</evidence>
<name>A0A9N9WN10_9DIPT</name>
<organism evidence="14 15">
    <name type="scientific">Chironomus riparius</name>
    <dbReference type="NCBI Taxonomy" id="315576"/>
    <lineage>
        <taxon>Eukaryota</taxon>
        <taxon>Metazoa</taxon>
        <taxon>Ecdysozoa</taxon>
        <taxon>Arthropoda</taxon>
        <taxon>Hexapoda</taxon>
        <taxon>Insecta</taxon>
        <taxon>Pterygota</taxon>
        <taxon>Neoptera</taxon>
        <taxon>Endopterygota</taxon>
        <taxon>Diptera</taxon>
        <taxon>Nematocera</taxon>
        <taxon>Chironomoidea</taxon>
        <taxon>Chironomidae</taxon>
        <taxon>Chironominae</taxon>
        <taxon>Chironomus</taxon>
    </lineage>
</organism>
<evidence type="ECO:0000256" key="6">
    <source>
        <dbReference type="ARBA" id="ARBA00022989"/>
    </source>
</evidence>
<dbReference type="Proteomes" id="UP001153620">
    <property type="component" value="Chromosome 2"/>
</dbReference>
<keyword evidence="4 12" id="KW-0894">Sodium channel</keyword>
<dbReference type="PRINTS" id="PR01078">
    <property type="entry name" value="AMINACHANNEL"/>
</dbReference>
<keyword evidence="15" id="KW-1185">Reference proteome</keyword>
<evidence type="ECO:0000256" key="5">
    <source>
        <dbReference type="ARBA" id="ARBA00022692"/>
    </source>
</evidence>
<evidence type="ECO:0000313" key="14">
    <source>
        <dbReference type="EMBL" id="CAG9802085.1"/>
    </source>
</evidence>
<keyword evidence="8 12" id="KW-0406">Ion transport</keyword>
<comment type="similarity">
    <text evidence="2 12">Belongs to the amiloride-sensitive sodium channel (TC 1.A.6) family.</text>
</comment>
<dbReference type="PANTHER" id="PTHR11690">
    <property type="entry name" value="AMILORIDE-SENSITIVE SODIUM CHANNEL-RELATED"/>
    <property type="match status" value="1"/>
</dbReference>
<dbReference type="OrthoDB" id="7759848at2759"/>
<evidence type="ECO:0000256" key="10">
    <source>
        <dbReference type="ARBA" id="ARBA00023201"/>
    </source>
</evidence>
<proteinExistence type="inferred from homology"/>
<reference evidence="14" key="1">
    <citation type="submission" date="2022-01" db="EMBL/GenBank/DDBJ databases">
        <authorList>
            <person name="King R."/>
        </authorList>
    </citation>
    <scope>NUCLEOTIDE SEQUENCE</scope>
</reference>
<feature type="transmembrane region" description="Helical" evidence="13">
    <location>
        <begin position="21"/>
        <end position="39"/>
    </location>
</feature>
<dbReference type="Pfam" id="PF00858">
    <property type="entry name" value="ASC"/>
    <property type="match status" value="1"/>
</dbReference>
<keyword evidence="11 12" id="KW-0407">Ion channel</keyword>
<evidence type="ECO:0000256" key="12">
    <source>
        <dbReference type="RuleBase" id="RU000679"/>
    </source>
</evidence>
<evidence type="ECO:0000256" key="7">
    <source>
        <dbReference type="ARBA" id="ARBA00023053"/>
    </source>
</evidence>
<keyword evidence="6 13" id="KW-1133">Transmembrane helix</keyword>
<reference evidence="14" key="2">
    <citation type="submission" date="2022-10" db="EMBL/GenBank/DDBJ databases">
        <authorList>
            <consortium name="ENA_rothamsted_submissions"/>
            <consortium name="culmorum"/>
            <person name="King R."/>
        </authorList>
    </citation>
    <scope>NUCLEOTIDE SEQUENCE</scope>
</reference>
<evidence type="ECO:0000256" key="4">
    <source>
        <dbReference type="ARBA" id="ARBA00022461"/>
    </source>
</evidence>
<evidence type="ECO:0000256" key="13">
    <source>
        <dbReference type="SAM" id="Phobius"/>
    </source>
</evidence>
<evidence type="ECO:0000256" key="8">
    <source>
        <dbReference type="ARBA" id="ARBA00023065"/>
    </source>
</evidence>
<keyword evidence="3 12" id="KW-0813">Transport</keyword>